<name>A0A6J4M498_9ACTN</name>
<evidence type="ECO:0000313" key="2">
    <source>
        <dbReference type="EMBL" id="CAA9349742.1"/>
    </source>
</evidence>
<evidence type="ECO:0000256" key="1">
    <source>
        <dbReference type="SAM" id="MobiDB-lite"/>
    </source>
</evidence>
<reference evidence="2" key="1">
    <citation type="submission" date="2020-02" db="EMBL/GenBank/DDBJ databases">
        <authorList>
            <person name="Meier V. D."/>
        </authorList>
    </citation>
    <scope>NUCLEOTIDE SEQUENCE</scope>
    <source>
        <strain evidence="2">AVDCRST_MAG72</strain>
    </source>
</reference>
<feature type="region of interest" description="Disordered" evidence="1">
    <location>
        <begin position="34"/>
        <end position="65"/>
    </location>
</feature>
<dbReference type="EMBL" id="CADCUJ010000059">
    <property type="protein sequence ID" value="CAA9349742.1"/>
    <property type="molecule type" value="Genomic_DNA"/>
</dbReference>
<gene>
    <name evidence="2" type="ORF">AVDCRST_MAG72-1367</name>
</gene>
<protein>
    <submittedName>
        <fullName evidence="2">Uncharacterized protein</fullName>
    </submittedName>
</protein>
<dbReference type="AlphaFoldDB" id="A0A6J4M498"/>
<proteinExistence type="predicted"/>
<accession>A0A6J4M498</accession>
<sequence>MPVEIGPVPVEIGPVPVEMGPVRVEIGPVPVEIGLPPDRGPTSRILGPALLPRTAPPSSQPSWSD</sequence>
<organism evidence="2">
    <name type="scientific">uncultured Nocardioidaceae bacterium</name>
    <dbReference type="NCBI Taxonomy" id="253824"/>
    <lineage>
        <taxon>Bacteria</taxon>
        <taxon>Bacillati</taxon>
        <taxon>Actinomycetota</taxon>
        <taxon>Actinomycetes</taxon>
        <taxon>Propionibacteriales</taxon>
        <taxon>Nocardioidaceae</taxon>
        <taxon>environmental samples</taxon>
    </lineage>
</organism>